<evidence type="ECO:0000313" key="2">
    <source>
        <dbReference type="Proteomes" id="UP000268014"/>
    </source>
</evidence>
<dbReference type="WBParaSite" id="HPLM_0001141001-mRNA-1">
    <property type="protein sequence ID" value="HPLM_0001141001-mRNA-1"/>
    <property type="gene ID" value="HPLM_0001141001"/>
</dbReference>
<dbReference type="AlphaFoldDB" id="A0A0N4WK33"/>
<gene>
    <name evidence="1" type="ORF">HPLM_LOCUS11402</name>
</gene>
<reference evidence="1 2" key="2">
    <citation type="submission" date="2018-11" db="EMBL/GenBank/DDBJ databases">
        <authorList>
            <consortium name="Pathogen Informatics"/>
        </authorList>
    </citation>
    <scope>NUCLEOTIDE SEQUENCE [LARGE SCALE GENOMIC DNA]</scope>
    <source>
        <strain evidence="1 2">MHpl1</strain>
    </source>
</reference>
<organism evidence="3">
    <name type="scientific">Haemonchus placei</name>
    <name type="common">Barber's pole worm</name>
    <dbReference type="NCBI Taxonomy" id="6290"/>
    <lineage>
        <taxon>Eukaryota</taxon>
        <taxon>Metazoa</taxon>
        <taxon>Ecdysozoa</taxon>
        <taxon>Nematoda</taxon>
        <taxon>Chromadorea</taxon>
        <taxon>Rhabditida</taxon>
        <taxon>Rhabditina</taxon>
        <taxon>Rhabditomorpha</taxon>
        <taxon>Strongyloidea</taxon>
        <taxon>Trichostrongylidae</taxon>
        <taxon>Haemonchus</taxon>
    </lineage>
</organism>
<sequence>MCVPRKTHLHGQQLVYRDYEVQKMLWAKMGNIEGAAHLVSDKKIRTDLSDPAVLPALCYASETLAVGKTSTPTLIRAQRALERTLPNTNRTLQRSLNCRSADMLSRSILVYAWNAKKRWSGYVVRTDDSEVLANTGPKLKNRGKCVLAAEDYQPTTSVQLIAMEQVHRYDLLRAARRLQQAVNNISPFLFKPLQHAEGAWKQPTKAGQLLSSTQDAEEAGHTFVSEYINHWSVSEEEAAEDWARHPLGRLEVAMNMLIQNNTPIS</sequence>
<name>A0A0N4WK33_HAEPC</name>
<evidence type="ECO:0000313" key="1">
    <source>
        <dbReference type="EMBL" id="VDO42799.1"/>
    </source>
</evidence>
<accession>A0A0N4WK33</accession>
<proteinExistence type="predicted"/>
<keyword evidence="2" id="KW-1185">Reference proteome</keyword>
<protein>
    <submittedName>
        <fullName evidence="1 3">Uncharacterized protein</fullName>
    </submittedName>
</protein>
<dbReference type="Proteomes" id="UP000268014">
    <property type="component" value="Unassembled WGS sequence"/>
</dbReference>
<dbReference type="EMBL" id="UZAF01017560">
    <property type="protein sequence ID" value="VDO42799.1"/>
    <property type="molecule type" value="Genomic_DNA"/>
</dbReference>
<evidence type="ECO:0000313" key="3">
    <source>
        <dbReference type="WBParaSite" id="HPLM_0001141001-mRNA-1"/>
    </source>
</evidence>
<dbReference type="OrthoDB" id="10593858at2759"/>
<reference evidence="3" key="1">
    <citation type="submission" date="2017-02" db="UniProtKB">
        <authorList>
            <consortium name="WormBaseParasite"/>
        </authorList>
    </citation>
    <scope>IDENTIFICATION</scope>
</reference>